<proteinExistence type="predicted"/>
<dbReference type="EMBL" id="JAUTIX010000002">
    <property type="protein sequence ID" value="MDP0397489.1"/>
    <property type="molecule type" value="Genomic_DNA"/>
</dbReference>
<keyword evidence="1" id="KW-0472">Membrane</keyword>
<protein>
    <submittedName>
        <fullName evidence="2">Uncharacterized protein</fullName>
    </submittedName>
</protein>
<organism evidence="2 3">
    <name type="scientific">Tsukamurella strandjordii</name>
    <dbReference type="NCBI Taxonomy" id="147577"/>
    <lineage>
        <taxon>Bacteria</taxon>
        <taxon>Bacillati</taxon>
        <taxon>Actinomycetota</taxon>
        <taxon>Actinomycetes</taxon>
        <taxon>Mycobacteriales</taxon>
        <taxon>Tsukamurellaceae</taxon>
        <taxon>Tsukamurella</taxon>
    </lineage>
</organism>
<accession>A0AA90NN09</accession>
<sequence>MTGKRDLSIGRLALFSMGSAVVVLGLATLLLNVLRPSPAVSLLIVGAGLVGAVAAMGLVSTRMVRRAAEGSPVTDRHDEDDE</sequence>
<comment type="caution">
    <text evidence="2">The sequence shown here is derived from an EMBL/GenBank/DDBJ whole genome shotgun (WGS) entry which is preliminary data.</text>
</comment>
<gene>
    <name evidence="2" type="ORF">Q7X28_06070</name>
</gene>
<keyword evidence="1" id="KW-1133">Transmembrane helix</keyword>
<evidence type="ECO:0000313" key="2">
    <source>
        <dbReference type="EMBL" id="MDP0397489.1"/>
    </source>
</evidence>
<evidence type="ECO:0000313" key="3">
    <source>
        <dbReference type="Proteomes" id="UP001178281"/>
    </source>
</evidence>
<feature type="transmembrane region" description="Helical" evidence="1">
    <location>
        <begin position="40"/>
        <end position="59"/>
    </location>
</feature>
<evidence type="ECO:0000256" key="1">
    <source>
        <dbReference type="SAM" id="Phobius"/>
    </source>
</evidence>
<feature type="transmembrane region" description="Helical" evidence="1">
    <location>
        <begin position="12"/>
        <end position="34"/>
    </location>
</feature>
<keyword evidence="1" id="KW-0812">Transmembrane</keyword>
<keyword evidence="3" id="KW-1185">Reference proteome</keyword>
<dbReference type="Proteomes" id="UP001178281">
    <property type="component" value="Unassembled WGS sequence"/>
</dbReference>
<dbReference type="AlphaFoldDB" id="A0AA90NN09"/>
<dbReference type="RefSeq" id="WP_220658942.1">
    <property type="nucleotide sequence ID" value="NZ_BAAAII010000005.1"/>
</dbReference>
<name>A0AA90NN09_9ACTN</name>
<reference evidence="2" key="1">
    <citation type="submission" date="2023-08" db="EMBL/GenBank/DDBJ databases">
        <title>The draft genome of Tsukamurella strandjordii strain 050030.</title>
        <authorList>
            <person name="Zhao F."/>
            <person name="Feng Y."/>
            <person name="Zong Z."/>
        </authorList>
    </citation>
    <scope>NUCLEOTIDE SEQUENCE</scope>
    <source>
        <strain evidence="2">050030</strain>
    </source>
</reference>